<name>A0A3M7R5N0_BRAPC</name>
<dbReference type="InterPro" id="IPR016152">
    <property type="entry name" value="PTrfase/Anion_transptr"/>
</dbReference>
<dbReference type="STRING" id="10195.A0A3M7R5N0"/>
<dbReference type="Pfam" id="PF07565">
    <property type="entry name" value="Band_3_cyto"/>
    <property type="match status" value="1"/>
</dbReference>
<protein>
    <submittedName>
        <fullName evidence="3">Anion exchange 2 isoform X1</fullName>
    </submittedName>
</protein>
<dbReference type="OrthoDB" id="8946271at2759"/>
<keyword evidence="4" id="KW-1185">Reference proteome</keyword>
<reference evidence="3 4" key="1">
    <citation type="journal article" date="2018" name="Sci. Rep.">
        <title>Genomic signatures of local adaptation to the degree of environmental predictability in rotifers.</title>
        <authorList>
            <person name="Franch-Gras L."/>
            <person name="Hahn C."/>
            <person name="Garcia-Roger E.M."/>
            <person name="Carmona M.J."/>
            <person name="Serra M."/>
            <person name="Gomez A."/>
        </authorList>
    </citation>
    <scope>NUCLEOTIDE SEQUENCE [LARGE SCALE GENOMIC DNA]</scope>
    <source>
        <strain evidence="3">HYR1</strain>
    </source>
</reference>
<dbReference type="GO" id="GO:0008509">
    <property type="term" value="F:monoatomic anion transmembrane transporter activity"/>
    <property type="evidence" value="ECO:0007669"/>
    <property type="project" value="InterPro"/>
</dbReference>
<dbReference type="Gene3D" id="3.40.930.10">
    <property type="entry name" value="Mannitol-specific EII, Chain A"/>
    <property type="match status" value="1"/>
</dbReference>
<evidence type="ECO:0000256" key="1">
    <source>
        <dbReference type="SAM" id="MobiDB-lite"/>
    </source>
</evidence>
<proteinExistence type="predicted"/>
<dbReference type="SUPFAM" id="SSF55804">
    <property type="entry name" value="Phoshotransferase/anion transport protein"/>
    <property type="match status" value="1"/>
</dbReference>
<feature type="non-terminal residue" evidence="3">
    <location>
        <position position="358"/>
    </location>
</feature>
<evidence type="ECO:0000259" key="2">
    <source>
        <dbReference type="Pfam" id="PF07565"/>
    </source>
</evidence>
<dbReference type="InterPro" id="IPR013769">
    <property type="entry name" value="Band3_cytoplasmic_dom"/>
</dbReference>
<evidence type="ECO:0000313" key="3">
    <source>
        <dbReference type="EMBL" id="RNA18759.1"/>
    </source>
</evidence>
<dbReference type="Proteomes" id="UP000276133">
    <property type="component" value="Unassembled WGS sequence"/>
</dbReference>
<sequence>MNYSNDELTSGNGSKIVIKIDESDAVSSLHEDSDNTSANNSNYLSVSSVALIKPAEPGLPRRPSIFDYMNQDSLNSGEFEDAKNYTFIKKSFSNNYIQDSSRLSQVPLLKVSKSFENTDKDESETALDNCQMEGSKDEGEFALKSPRNKLGLGEKRVEFSIGSPKKPHTVKTKPKSVLKHFSIETHSLMSQNVDEQEEYELADKETAQDSEYSIAAKRSKDLNNNFPLETTSLILENDKTEKPSENEPSQRPAGHKLNKKSKIQKKIRNLASRAKLEPESSNPSHEIYVELEELKSVDKNLIDEQIYEWHEVSRWIKYEQTIDSETNKWNRPFVGALLYQSLLYLKTGLQYGTVLLKC</sequence>
<gene>
    <name evidence="3" type="ORF">BpHYR1_049639</name>
</gene>
<dbReference type="AlphaFoldDB" id="A0A3M7R5N0"/>
<accession>A0A3M7R5N0</accession>
<evidence type="ECO:0000313" key="4">
    <source>
        <dbReference type="Proteomes" id="UP000276133"/>
    </source>
</evidence>
<feature type="compositionally biased region" description="Basic and acidic residues" evidence="1">
    <location>
        <begin position="236"/>
        <end position="245"/>
    </location>
</feature>
<comment type="caution">
    <text evidence="3">The sequence shown here is derived from an EMBL/GenBank/DDBJ whole genome shotgun (WGS) entry which is preliminary data.</text>
</comment>
<organism evidence="3 4">
    <name type="scientific">Brachionus plicatilis</name>
    <name type="common">Marine rotifer</name>
    <name type="synonym">Brachionus muelleri</name>
    <dbReference type="NCBI Taxonomy" id="10195"/>
    <lineage>
        <taxon>Eukaryota</taxon>
        <taxon>Metazoa</taxon>
        <taxon>Spiralia</taxon>
        <taxon>Gnathifera</taxon>
        <taxon>Rotifera</taxon>
        <taxon>Eurotatoria</taxon>
        <taxon>Monogononta</taxon>
        <taxon>Pseudotrocha</taxon>
        <taxon>Ploima</taxon>
        <taxon>Brachionidae</taxon>
        <taxon>Brachionus</taxon>
    </lineage>
</organism>
<feature type="compositionally biased region" description="Basic residues" evidence="1">
    <location>
        <begin position="253"/>
        <end position="262"/>
    </location>
</feature>
<feature type="domain" description="Band 3 cytoplasmic" evidence="2">
    <location>
        <begin position="285"/>
        <end position="356"/>
    </location>
</feature>
<dbReference type="GO" id="GO:0016020">
    <property type="term" value="C:membrane"/>
    <property type="evidence" value="ECO:0007669"/>
    <property type="project" value="InterPro"/>
</dbReference>
<dbReference type="EMBL" id="REGN01004174">
    <property type="protein sequence ID" value="RNA18759.1"/>
    <property type="molecule type" value="Genomic_DNA"/>
</dbReference>
<feature type="region of interest" description="Disordered" evidence="1">
    <location>
        <begin position="234"/>
        <end position="262"/>
    </location>
</feature>